<name>A0ABM0KZH8_MICOH</name>
<gene>
    <name evidence="3" type="primary">Tslp</name>
</gene>
<protein>
    <submittedName>
        <fullName evidence="3">Thymic stromal lymphopoietin</fullName>
    </submittedName>
</protein>
<evidence type="ECO:0000313" key="2">
    <source>
        <dbReference type="Proteomes" id="UP000694915"/>
    </source>
</evidence>
<dbReference type="Gene3D" id="1.20.1250.90">
    <property type="entry name" value="Thymic stromal lymphopoietin"/>
    <property type="match status" value="1"/>
</dbReference>
<dbReference type="PANTHER" id="PTHR38003:SF1">
    <property type="entry name" value="THYMIC STROMAL LYMPHOPOIETIN"/>
    <property type="match status" value="1"/>
</dbReference>
<dbReference type="InterPro" id="IPR029189">
    <property type="entry name" value="TSLP"/>
</dbReference>
<organism evidence="2 3">
    <name type="scientific">Microtus ochrogaster</name>
    <name type="common">Prairie vole</name>
    <dbReference type="NCBI Taxonomy" id="79684"/>
    <lineage>
        <taxon>Eukaryota</taxon>
        <taxon>Metazoa</taxon>
        <taxon>Chordata</taxon>
        <taxon>Craniata</taxon>
        <taxon>Vertebrata</taxon>
        <taxon>Euteleostomi</taxon>
        <taxon>Mammalia</taxon>
        <taxon>Eutheria</taxon>
        <taxon>Euarchontoglires</taxon>
        <taxon>Glires</taxon>
        <taxon>Rodentia</taxon>
        <taxon>Myomorpha</taxon>
        <taxon>Muroidea</taxon>
        <taxon>Cricetidae</taxon>
        <taxon>Arvicolinae</taxon>
        <taxon>Microtus</taxon>
    </lineage>
</organism>
<proteinExistence type="predicted"/>
<evidence type="ECO:0000256" key="1">
    <source>
        <dbReference type="SAM" id="SignalP"/>
    </source>
</evidence>
<sequence length="218" mass="25001">MNSSREGVHLSSWGDFGIHSLLLILALLQSEGFQTSSQALSLTHLAAPVLHSLSWIYKELPVKWSWNWVLVNISLLCVFSVLLRDLFILQVVGLVFTYNFSNCNFKEISNIYSEAIYPDLRKYLNGSPFDQIEFCENLTDCLMKIEYHTLNPIPGCPSLPEKTFALRTKGTLTKHCPGYSETQRNNTLDMKQDVKSICLNQTSQIQWLWFSLVQIPEY</sequence>
<dbReference type="InterPro" id="IPR038329">
    <property type="entry name" value="TSLP_sf"/>
</dbReference>
<dbReference type="Pfam" id="PF15216">
    <property type="entry name" value="TSLP"/>
    <property type="match status" value="1"/>
</dbReference>
<dbReference type="Proteomes" id="UP000694915">
    <property type="component" value="Chromosome 18"/>
</dbReference>
<dbReference type="RefSeq" id="XP_005355944.2">
    <property type="nucleotide sequence ID" value="XM_005355887.3"/>
</dbReference>
<accession>A0ABM0KZH8</accession>
<feature type="signal peptide" evidence="1">
    <location>
        <begin position="1"/>
        <end position="32"/>
    </location>
</feature>
<feature type="chain" id="PRO_5046097292" evidence="1">
    <location>
        <begin position="33"/>
        <end position="218"/>
    </location>
</feature>
<dbReference type="GeneID" id="101996791"/>
<keyword evidence="1" id="KW-0732">Signal</keyword>
<keyword evidence="2" id="KW-1185">Reference proteome</keyword>
<dbReference type="PANTHER" id="PTHR38003">
    <property type="entry name" value="THYMIC STROMAL LYMPHOPOIETIN"/>
    <property type="match status" value="1"/>
</dbReference>
<evidence type="ECO:0000313" key="3">
    <source>
        <dbReference type="RefSeq" id="XP_005355944.2"/>
    </source>
</evidence>
<reference evidence="3" key="1">
    <citation type="submission" date="2025-08" db="UniProtKB">
        <authorList>
            <consortium name="RefSeq"/>
        </authorList>
    </citation>
    <scope>IDENTIFICATION</scope>
</reference>